<dbReference type="GeneID" id="108680143"/>
<dbReference type="Proteomes" id="UP000694843">
    <property type="component" value="Unplaced"/>
</dbReference>
<evidence type="ECO:0000313" key="2">
    <source>
        <dbReference type="RefSeq" id="XP_018024404.2"/>
    </source>
</evidence>
<protein>
    <submittedName>
        <fullName evidence="2">Uncharacterized protein LOC108680143</fullName>
    </submittedName>
</protein>
<gene>
    <name evidence="2" type="primary">LOC108680143</name>
</gene>
<sequence>MHPTSPSQTSRMDELCSGLLELQCQHRVGGSLSSLRGAFSNNWRRPNEVLKHLCIHRSQKCNPSMISRRALDLSSAKFRGTRVASQIQSFSKFIVCDILTMGPITPTDLE</sequence>
<organism evidence="1 2">
    <name type="scientific">Hyalella azteca</name>
    <name type="common">Amphipod</name>
    <dbReference type="NCBI Taxonomy" id="294128"/>
    <lineage>
        <taxon>Eukaryota</taxon>
        <taxon>Metazoa</taxon>
        <taxon>Ecdysozoa</taxon>
        <taxon>Arthropoda</taxon>
        <taxon>Crustacea</taxon>
        <taxon>Multicrustacea</taxon>
        <taxon>Malacostraca</taxon>
        <taxon>Eumalacostraca</taxon>
        <taxon>Peracarida</taxon>
        <taxon>Amphipoda</taxon>
        <taxon>Senticaudata</taxon>
        <taxon>Talitrida</taxon>
        <taxon>Talitroidea</taxon>
        <taxon>Hyalellidae</taxon>
        <taxon>Hyalella</taxon>
    </lineage>
</organism>
<name>A0A8B7PE43_HYAAZ</name>
<dbReference type="AlphaFoldDB" id="A0A8B7PE43"/>
<dbReference type="KEGG" id="hazt:108680143"/>
<dbReference type="RefSeq" id="XP_018024404.2">
    <property type="nucleotide sequence ID" value="XM_018168915.2"/>
</dbReference>
<proteinExistence type="predicted"/>
<accession>A0A8B7PE43</accession>
<reference evidence="2" key="1">
    <citation type="submission" date="2025-08" db="UniProtKB">
        <authorList>
            <consortium name="RefSeq"/>
        </authorList>
    </citation>
    <scope>IDENTIFICATION</scope>
    <source>
        <tissue evidence="2">Whole organism</tissue>
    </source>
</reference>
<evidence type="ECO:0000313" key="1">
    <source>
        <dbReference type="Proteomes" id="UP000694843"/>
    </source>
</evidence>
<keyword evidence="1" id="KW-1185">Reference proteome</keyword>